<dbReference type="SUPFAM" id="SSF63829">
    <property type="entry name" value="Calcium-dependent phosphotriesterase"/>
    <property type="match status" value="1"/>
</dbReference>
<feature type="domain" description="SMP-30/Gluconolactonase/LRE-like region" evidence="1">
    <location>
        <begin position="93"/>
        <end position="295"/>
    </location>
</feature>
<dbReference type="AlphaFoldDB" id="A0A9W9K771"/>
<dbReference type="InterPro" id="IPR052988">
    <property type="entry name" value="Oryzine_lactonohydrolase"/>
</dbReference>
<dbReference type="InterPro" id="IPR013658">
    <property type="entry name" value="SGL"/>
</dbReference>
<reference evidence="2" key="1">
    <citation type="submission" date="2022-11" db="EMBL/GenBank/DDBJ databases">
        <authorList>
            <person name="Petersen C."/>
        </authorList>
    </citation>
    <scope>NUCLEOTIDE SEQUENCE</scope>
    <source>
        <strain evidence="2">IBT 34128</strain>
    </source>
</reference>
<dbReference type="RefSeq" id="XP_056511219.1">
    <property type="nucleotide sequence ID" value="XM_056655606.1"/>
</dbReference>
<keyword evidence="3" id="KW-1185">Reference proteome</keyword>
<dbReference type="PANTHER" id="PTHR47064">
    <property type="entry name" value="PUTATIVE (AFU_ORTHOLOGUE AFUA_1G08990)-RELATED"/>
    <property type="match status" value="1"/>
</dbReference>
<organism evidence="2 3">
    <name type="scientific">Penicillium alfredii</name>
    <dbReference type="NCBI Taxonomy" id="1506179"/>
    <lineage>
        <taxon>Eukaryota</taxon>
        <taxon>Fungi</taxon>
        <taxon>Dikarya</taxon>
        <taxon>Ascomycota</taxon>
        <taxon>Pezizomycotina</taxon>
        <taxon>Eurotiomycetes</taxon>
        <taxon>Eurotiomycetidae</taxon>
        <taxon>Eurotiales</taxon>
        <taxon>Aspergillaceae</taxon>
        <taxon>Penicillium</taxon>
    </lineage>
</organism>
<dbReference type="PANTHER" id="PTHR47064:SF2">
    <property type="entry name" value="SMP-30_GLUCONOLACTONASE_LRE-LIKE REGION DOMAIN-CONTAINING PROTEIN-RELATED"/>
    <property type="match status" value="1"/>
</dbReference>
<dbReference type="Proteomes" id="UP001141434">
    <property type="component" value="Unassembled WGS sequence"/>
</dbReference>
<evidence type="ECO:0000313" key="2">
    <source>
        <dbReference type="EMBL" id="KAJ5095668.1"/>
    </source>
</evidence>
<evidence type="ECO:0000313" key="3">
    <source>
        <dbReference type="Proteomes" id="UP001141434"/>
    </source>
</evidence>
<dbReference type="Pfam" id="PF08450">
    <property type="entry name" value="SGL"/>
    <property type="match status" value="1"/>
</dbReference>
<dbReference type="Gene3D" id="2.120.10.30">
    <property type="entry name" value="TolB, C-terminal domain"/>
    <property type="match status" value="1"/>
</dbReference>
<dbReference type="OrthoDB" id="423498at2759"/>
<dbReference type="EMBL" id="JAPMSZ010000007">
    <property type="protein sequence ID" value="KAJ5095668.1"/>
    <property type="molecule type" value="Genomic_DNA"/>
</dbReference>
<protein>
    <recommendedName>
        <fullName evidence="1">SMP-30/Gluconolactonase/LRE-like region domain-containing protein</fullName>
    </recommendedName>
</protein>
<comment type="caution">
    <text evidence="2">The sequence shown here is derived from an EMBL/GenBank/DDBJ whole genome shotgun (WGS) entry which is preliminary data.</text>
</comment>
<evidence type="ECO:0000259" key="1">
    <source>
        <dbReference type="Pfam" id="PF08450"/>
    </source>
</evidence>
<dbReference type="InterPro" id="IPR011042">
    <property type="entry name" value="6-blade_b-propeller_TolB-like"/>
</dbReference>
<sequence length="318" mass="34745">MFTAPWESDVSNAALAKTLSRVNTTDFVAYDPKFFNIIGPSATIEHYLLDVDSNKLKKIVPDPPTVNAHGCVHYDGKLHVVTDGSRDNETGALVQIDPHSLKKKVLLNNFFVQPFAGFNDQEMDRAGNFWLTDSRSAADGFETAYVGREVVDLVPPTNPSIYFVEAHTMRAKVVWTTTGNANGVAVVPDSRTIYVPDTGVSKFRPSKKNPYGNRQLRAFTVSKSGSVLPNQRILGSPISYFYDGIRASREEWLFAGSGNAVDVIDPETGLILGSIGVGGGENVAASVAFGRNELWIVGRGGGGVWHDKNLKARLQRDW</sequence>
<reference evidence="2" key="2">
    <citation type="journal article" date="2023" name="IMA Fungus">
        <title>Comparative genomic study of the Penicillium genus elucidates a diverse pangenome and 15 lateral gene transfer events.</title>
        <authorList>
            <person name="Petersen C."/>
            <person name="Sorensen T."/>
            <person name="Nielsen M.R."/>
            <person name="Sondergaard T.E."/>
            <person name="Sorensen J.L."/>
            <person name="Fitzpatrick D.A."/>
            <person name="Frisvad J.C."/>
            <person name="Nielsen K.L."/>
        </authorList>
    </citation>
    <scope>NUCLEOTIDE SEQUENCE</scope>
    <source>
        <strain evidence="2">IBT 34128</strain>
    </source>
</reference>
<proteinExistence type="predicted"/>
<gene>
    <name evidence="2" type="ORF">NUU61_005024</name>
</gene>
<dbReference type="GeneID" id="81394774"/>
<accession>A0A9W9K771</accession>
<name>A0A9W9K771_9EURO</name>